<dbReference type="Proteomes" id="UP001163203">
    <property type="component" value="Chromosome"/>
</dbReference>
<organism evidence="7 8">
    <name type="scientific">Amycolatopsis cynarae</name>
    <dbReference type="NCBI Taxonomy" id="2995223"/>
    <lineage>
        <taxon>Bacteria</taxon>
        <taxon>Bacillati</taxon>
        <taxon>Actinomycetota</taxon>
        <taxon>Actinomycetes</taxon>
        <taxon>Pseudonocardiales</taxon>
        <taxon>Pseudonocardiaceae</taxon>
        <taxon>Amycolatopsis</taxon>
    </lineage>
</organism>
<dbReference type="SUPFAM" id="SSF56801">
    <property type="entry name" value="Acetyl-CoA synthetase-like"/>
    <property type="match status" value="1"/>
</dbReference>
<feature type="domain" description="AMP-dependent synthetase/ligase" evidence="6">
    <location>
        <begin position="23"/>
        <end position="348"/>
    </location>
</feature>
<dbReference type="Pfam" id="PF23562">
    <property type="entry name" value="AMP-binding_C_3"/>
    <property type="match status" value="1"/>
</dbReference>
<dbReference type="InterPro" id="IPR000873">
    <property type="entry name" value="AMP-dep_synth/lig_dom"/>
</dbReference>
<evidence type="ECO:0000256" key="1">
    <source>
        <dbReference type="ARBA" id="ARBA00006432"/>
    </source>
</evidence>
<keyword evidence="8" id="KW-1185">Reference proteome</keyword>
<gene>
    <name evidence="7" type="ORF">ORV05_12985</name>
</gene>
<dbReference type="EMBL" id="CP113836">
    <property type="protein sequence ID" value="WAL68645.1"/>
    <property type="molecule type" value="Genomic_DNA"/>
</dbReference>
<dbReference type="InterPro" id="IPR042099">
    <property type="entry name" value="ANL_N_sf"/>
</dbReference>
<proteinExistence type="inferred from homology"/>
<dbReference type="InterPro" id="IPR020845">
    <property type="entry name" value="AMP-binding_CS"/>
</dbReference>
<evidence type="ECO:0000256" key="2">
    <source>
        <dbReference type="ARBA" id="ARBA00022598"/>
    </source>
</evidence>
<sequence>MTTAPSILNHINAEPPPAGHRLAVARLDRIEALDLRDVHAMAGRLAGALLELGVSRGDRVGILAPNCLEWVLLDLAALRIGAVTVGFDPAKFGTDPALIERYGLAVLFADGADSADSASDGADGGGPRLLPAAEARTLAETPGVAVPEPVRYRPEDFTAIKLTSGSTGEPKGLTASVGSIDSGIAAVQEIFAHGEDDNLFVFLPLSVLQQRYWIYSALRYGHDVTLSTYEAAFPTLRRVRPTVVMGVPGFFQAAKAYIERQVQRSGPEIPPAEALADGARKVFGDRIRYLWTGSAPAGGEVLRFFTDAGLPIYEGYGLNETCIVTKNHPGAHRPGSVGKVLPHKEVLLDADGVISVRSRYPVCHRYEYAPPGVSERVFGEDGTVRTGDLGRFDEDGYLYIRGRADDVIVLENGRKVVVRPIEEHMRSCAAIEECVVFCPTQTYLVAVVSPAAVPADEAAVAGQLARTNAAFGPDEQIRKVVIADEPFSVGNGLLTSQFKPLRARIAERYHREIHDINGSIHVC</sequence>
<dbReference type="PANTHER" id="PTHR43272">
    <property type="entry name" value="LONG-CHAIN-FATTY-ACID--COA LIGASE"/>
    <property type="match status" value="1"/>
</dbReference>
<evidence type="ECO:0000313" key="7">
    <source>
        <dbReference type="EMBL" id="WAL68645.1"/>
    </source>
</evidence>
<dbReference type="Pfam" id="PF00501">
    <property type="entry name" value="AMP-binding"/>
    <property type="match status" value="1"/>
</dbReference>
<keyword evidence="2" id="KW-0436">Ligase</keyword>
<name>A0ABY7B9L3_9PSEU</name>
<keyword evidence="3" id="KW-0276">Fatty acid metabolism</keyword>
<protein>
    <recommendedName>
        <fullName evidence="5">Acyl-CoA synthetase</fullName>
    </recommendedName>
</protein>
<evidence type="ECO:0000256" key="4">
    <source>
        <dbReference type="ARBA" id="ARBA00023098"/>
    </source>
</evidence>
<dbReference type="RefSeq" id="WP_268758738.1">
    <property type="nucleotide sequence ID" value="NZ_CP113836.1"/>
</dbReference>
<comment type="similarity">
    <text evidence="1">Belongs to the ATP-dependent AMP-binding enzyme family.</text>
</comment>
<evidence type="ECO:0000259" key="6">
    <source>
        <dbReference type="Pfam" id="PF00501"/>
    </source>
</evidence>
<reference evidence="7" key="1">
    <citation type="submission" date="2022-11" db="EMBL/GenBank/DDBJ databases">
        <authorList>
            <person name="Mo P."/>
        </authorList>
    </citation>
    <scope>NUCLEOTIDE SEQUENCE</scope>
    <source>
        <strain evidence="7">HUAS 11-8</strain>
    </source>
</reference>
<evidence type="ECO:0000313" key="8">
    <source>
        <dbReference type="Proteomes" id="UP001163203"/>
    </source>
</evidence>
<dbReference type="PANTHER" id="PTHR43272:SF32">
    <property type="entry name" value="AMP-DEPENDENT SYNTHETASE_LIGASE DOMAIN-CONTAINING PROTEIN"/>
    <property type="match status" value="1"/>
</dbReference>
<dbReference type="PROSITE" id="PS00455">
    <property type="entry name" value="AMP_BINDING"/>
    <property type="match status" value="1"/>
</dbReference>
<evidence type="ECO:0000256" key="3">
    <source>
        <dbReference type="ARBA" id="ARBA00022832"/>
    </source>
</evidence>
<dbReference type="Gene3D" id="3.40.50.12780">
    <property type="entry name" value="N-terminal domain of ligase-like"/>
    <property type="match status" value="1"/>
</dbReference>
<evidence type="ECO:0000256" key="5">
    <source>
        <dbReference type="ARBA" id="ARBA00032875"/>
    </source>
</evidence>
<keyword evidence="4" id="KW-0443">Lipid metabolism</keyword>
<accession>A0ABY7B9L3</accession>